<dbReference type="Proteomes" id="UP000887579">
    <property type="component" value="Unplaced"/>
</dbReference>
<accession>A0AC34GN21</accession>
<dbReference type="WBParaSite" id="ES5_v2.g4483.t1">
    <property type="protein sequence ID" value="ES5_v2.g4483.t1"/>
    <property type="gene ID" value="ES5_v2.g4483"/>
</dbReference>
<evidence type="ECO:0000313" key="1">
    <source>
        <dbReference type="Proteomes" id="UP000887579"/>
    </source>
</evidence>
<organism evidence="1 2">
    <name type="scientific">Panagrolaimus sp. ES5</name>
    <dbReference type="NCBI Taxonomy" id="591445"/>
    <lineage>
        <taxon>Eukaryota</taxon>
        <taxon>Metazoa</taxon>
        <taxon>Ecdysozoa</taxon>
        <taxon>Nematoda</taxon>
        <taxon>Chromadorea</taxon>
        <taxon>Rhabditida</taxon>
        <taxon>Tylenchina</taxon>
        <taxon>Panagrolaimomorpha</taxon>
        <taxon>Panagrolaimoidea</taxon>
        <taxon>Panagrolaimidae</taxon>
        <taxon>Panagrolaimus</taxon>
    </lineage>
</organism>
<name>A0AC34GN21_9BILA</name>
<reference evidence="2" key="1">
    <citation type="submission" date="2022-11" db="UniProtKB">
        <authorList>
            <consortium name="WormBaseParasite"/>
        </authorList>
    </citation>
    <scope>IDENTIFICATION</scope>
</reference>
<proteinExistence type="predicted"/>
<protein>
    <submittedName>
        <fullName evidence="2">DUF38 domain-containing protein</fullName>
    </submittedName>
</protein>
<sequence length="305" mass="36051">MDYPDDETSSSESLEEDGSKNGPSKRDIFLSTYHRYQNWSLPESIVYYMAMNPKNAEVYEKLIRSCKYFFVKNPILIAERFAYEYNDLEATAFVYKDQERLKFPTVLSKFWITDDFENSVLESSPNMVSSLLPKFYRVDVKKLTIYRQDISFDEFLCITSNVEEIHFRHTVVKNKNGTIVPFEKLLARLPKLDFVVFFNADSSSITSKTAKEVSEILQFSKVEYFELHNLSEVFDIENFLTYMKKSKGIRFILHFCRPLSEAFKNRLEEMIDEIIDSETCGIYIRFDGLDEEKHSIIQILYYRPR</sequence>
<evidence type="ECO:0000313" key="2">
    <source>
        <dbReference type="WBParaSite" id="ES5_v2.g4483.t1"/>
    </source>
</evidence>